<dbReference type="SUPFAM" id="SSF52151">
    <property type="entry name" value="FabD/lysophospholipase-like"/>
    <property type="match status" value="1"/>
</dbReference>
<dbReference type="Pfam" id="PF01734">
    <property type="entry name" value="Patatin"/>
    <property type="match status" value="1"/>
</dbReference>
<evidence type="ECO:0000256" key="4">
    <source>
        <dbReference type="ARBA" id="ARBA00023098"/>
    </source>
</evidence>
<dbReference type="Gene3D" id="3.40.1090.10">
    <property type="entry name" value="Cytosolic phospholipase A2 catalytic domain"/>
    <property type="match status" value="1"/>
</dbReference>
<dbReference type="Pfam" id="PF11815">
    <property type="entry name" value="DUF3336"/>
    <property type="match status" value="1"/>
</dbReference>
<dbReference type="PANTHER" id="PTHR14226">
    <property type="entry name" value="NEUROPATHY TARGET ESTERASE/SWISS CHEESE D.MELANOGASTER"/>
    <property type="match status" value="1"/>
</dbReference>
<evidence type="ECO:0000256" key="5">
    <source>
        <dbReference type="PROSITE-ProRule" id="PRU01161"/>
    </source>
</evidence>
<proteinExistence type="predicted"/>
<keyword evidence="4" id="KW-0443">Lipid metabolism</keyword>
<dbReference type="InterPro" id="IPR021771">
    <property type="entry name" value="Triacylglycerol_lipase_N"/>
</dbReference>
<dbReference type="PROSITE" id="PS51635">
    <property type="entry name" value="PNPLA"/>
    <property type="match status" value="1"/>
</dbReference>
<reference evidence="9" key="2">
    <citation type="journal article" date="2009" name="Genome Res.">
        <title>Comparative genomic analyses of the human fungal pathogens Coccidioides and their relatives.</title>
        <authorList>
            <person name="Sharpton T.J."/>
            <person name="Stajich J.E."/>
            <person name="Rounsley S.D."/>
            <person name="Gardner M.J."/>
            <person name="Wortman J.R."/>
            <person name="Jordar V.S."/>
            <person name="Maiti R."/>
            <person name="Kodira C.D."/>
            <person name="Neafsey D.E."/>
            <person name="Zeng Q."/>
            <person name="Hung C.-Y."/>
            <person name="McMahan C."/>
            <person name="Muszewska A."/>
            <person name="Grynberg M."/>
            <person name="Mandel M.A."/>
            <person name="Kellner E.M."/>
            <person name="Barker B.M."/>
            <person name="Galgiani J.N."/>
            <person name="Orbach M.J."/>
            <person name="Kirkland T.N."/>
            <person name="Cole G.T."/>
            <person name="Henn M.R."/>
            <person name="Birren B.W."/>
            <person name="Taylor J.W."/>
        </authorList>
    </citation>
    <scope>NUCLEOTIDE SEQUENCE [LARGE SCALE GENOMIC DNA]</scope>
    <source>
        <strain evidence="9">RMSCC 3488</strain>
    </source>
</reference>
<dbReference type="OrthoDB" id="10049244at2759"/>
<dbReference type="GO" id="GO:0006641">
    <property type="term" value="P:triglyceride metabolic process"/>
    <property type="evidence" value="ECO:0007669"/>
    <property type="project" value="UniProtKB-ARBA"/>
</dbReference>
<reference evidence="9" key="3">
    <citation type="journal article" date="2010" name="Genome Res.">
        <title>Population genomic sequencing of Coccidioides fungi reveals recent hybridization and transposon control.</title>
        <authorList>
            <person name="Neafsey D.E."/>
            <person name="Barker B.M."/>
            <person name="Sharpton T.J."/>
            <person name="Stajich J.E."/>
            <person name="Park D.J."/>
            <person name="Whiston E."/>
            <person name="Hung C.-Y."/>
            <person name="McMahan C."/>
            <person name="White J."/>
            <person name="Sykes S."/>
            <person name="Heiman D."/>
            <person name="Young S."/>
            <person name="Zeng Q."/>
            <person name="Abouelleil A."/>
            <person name="Aftuck L."/>
            <person name="Bessette D."/>
            <person name="Brown A."/>
            <person name="FitzGerald M."/>
            <person name="Lui A."/>
            <person name="Macdonald J.P."/>
            <person name="Priest M."/>
            <person name="Orbach M.J."/>
            <person name="Galgiani J.N."/>
            <person name="Kirkland T.N."/>
            <person name="Cole G.T."/>
            <person name="Birren B.W."/>
            <person name="Henn M.R."/>
            <person name="Taylor J.W."/>
            <person name="Rounsley S.D."/>
        </authorList>
    </citation>
    <scope>NUCLEOTIDE SEQUENCE [LARGE SCALE GENOMIC DNA]</scope>
    <source>
        <strain evidence="9">RMSCC 3488</strain>
    </source>
</reference>
<dbReference type="Proteomes" id="UP000054567">
    <property type="component" value="Unassembled WGS sequence"/>
</dbReference>
<feature type="transmembrane region" description="Helical" evidence="6">
    <location>
        <begin position="21"/>
        <end position="43"/>
    </location>
</feature>
<keyword evidence="6" id="KW-1133">Transmembrane helix</keyword>
<dbReference type="GO" id="GO:0004806">
    <property type="term" value="F:triacylglycerol lipase activity"/>
    <property type="evidence" value="ECO:0007669"/>
    <property type="project" value="InterPro"/>
</dbReference>
<keyword evidence="2" id="KW-0378">Hydrolase</keyword>
<feature type="domain" description="PNPLA" evidence="7">
    <location>
        <begin position="233"/>
        <end position="436"/>
    </location>
</feature>
<protein>
    <submittedName>
        <fullName evidence="8">Lipase 5</fullName>
    </submittedName>
</protein>
<dbReference type="InterPro" id="IPR050301">
    <property type="entry name" value="NTE"/>
</dbReference>
<evidence type="ECO:0000313" key="9">
    <source>
        <dbReference type="Proteomes" id="UP000054567"/>
    </source>
</evidence>
<organism evidence="8 9">
    <name type="scientific">Coccidioides posadasii RMSCC 3488</name>
    <dbReference type="NCBI Taxonomy" id="454284"/>
    <lineage>
        <taxon>Eukaryota</taxon>
        <taxon>Fungi</taxon>
        <taxon>Dikarya</taxon>
        <taxon>Ascomycota</taxon>
        <taxon>Pezizomycotina</taxon>
        <taxon>Eurotiomycetes</taxon>
        <taxon>Eurotiomycetidae</taxon>
        <taxon>Onygenales</taxon>
        <taxon>Onygenaceae</taxon>
        <taxon>Coccidioides</taxon>
    </lineage>
</organism>
<keyword evidence="3" id="KW-0442">Lipid degradation</keyword>
<dbReference type="VEuPathDB" id="FungiDB:CPAG_04539"/>
<gene>
    <name evidence="8" type="ORF">CPAG_04539</name>
</gene>
<dbReference type="EMBL" id="DS268110">
    <property type="protein sequence ID" value="KMM68208.1"/>
    <property type="molecule type" value="Genomic_DNA"/>
</dbReference>
<evidence type="ECO:0000313" key="8">
    <source>
        <dbReference type="EMBL" id="KMM68208.1"/>
    </source>
</evidence>
<dbReference type="InterPro" id="IPR016035">
    <property type="entry name" value="Acyl_Trfase/lysoPLipase"/>
</dbReference>
<name>A0A0J6FD26_COCPO</name>
<comment type="function">
    <text evidence="1">Probable lipid hydrolase.</text>
</comment>
<dbReference type="PANTHER" id="PTHR14226:SF44">
    <property type="entry name" value="TRIACYLGLYCEROL LIPASE 3"/>
    <property type="match status" value="1"/>
</dbReference>
<feature type="transmembrane region" description="Helical" evidence="6">
    <location>
        <begin position="63"/>
        <end position="85"/>
    </location>
</feature>
<sequence>MAAKFVLRNVRAITMARRETFLDFFELIFLIMLSLINLTVMLLSRFIRSLPYVLYPYLHPVGLVTLVVTLFSQKFLQLTFLIGSYPRKFMLFRRLEQARTFEEWRDVAAALDDIFGLSAWRREPESTLYNYRNITERLDKLRRAKDIDDPRVVCNTIRTGLIRNMVNIAVPELYNKAFAGTKDLIESYAAQQVISLRYVMQLQTSPPHHTGFNTQAKLDFIRGARQGLGRSTLLFQGGSIFGACHIGVARALYREGLLPRVITGTATGAFVAALLCIRTDNELERFFEGEYLDIMAFEEPRAYHSLDWFHIFSHEDGYGWFQSLLRRIIRCLNEHYFRDHITLQNHVRAALRDITFEEAYSRTKRVLNITLAMSTIGGAPNLLNYITTPHVLIWSACLASNVSFAAEEEVTIWCKSETGKIVPWKPVDNLNLHSWHTFRCRSKESPLRRLPELLNVNHFIISQARPFIIPIFGEATHRPGAKVLARRWKIFHLLYTLSKVEIRCRLRQLDSFYCLPNLLRSILIEENIPGSCIVLLPQISVQDLTKVFNKPTRDTLKHWVLKGERGVWPSMSSLKVRCVLEVELERAFQELTKKLDNNLLTW</sequence>
<evidence type="ECO:0000256" key="1">
    <source>
        <dbReference type="ARBA" id="ARBA00002682"/>
    </source>
</evidence>
<dbReference type="AlphaFoldDB" id="A0A0J6FD26"/>
<keyword evidence="6" id="KW-0472">Membrane</keyword>
<reference evidence="8 9" key="1">
    <citation type="submission" date="2007-06" db="EMBL/GenBank/DDBJ databases">
        <title>The Genome Sequence of Coccidioides posadasii RMSCC_3488.</title>
        <authorList>
            <consortium name="Coccidioides Genome Resources Consortium"/>
            <consortium name="The Broad Institute Genome Sequencing Platform"/>
            <person name="Henn M.R."/>
            <person name="Sykes S."/>
            <person name="Young S."/>
            <person name="Jaffe D."/>
            <person name="Berlin A."/>
            <person name="Alvarez P."/>
            <person name="Butler J."/>
            <person name="Gnerre S."/>
            <person name="Grabherr M."/>
            <person name="Mauceli E."/>
            <person name="Brockman W."/>
            <person name="Kodira C."/>
            <person name="Alvarado L."/>
            <person name="Zeng Q."/>
            <person name="Crawford M."/>
            <person name="Antoine C."/>
            <person name="Devon K."/>
            <person name="Galgiani J."/>
            <person name="Orsborn K."/>
            <person name="Lewis M.L."/>
            <person name="Nusbaum C."/>
            <person name="Galagan J."/>
            <person name="Birren B."/>
        </authorList>
    </citation>
    <scope>NUCLEOTIDE SEQUENCE [LARGE SCALE GENOMIC DNA]</scope>
    <source>
        <strain evidence="8 9">RMSCC 3488</strain>
    </source>
</reference>
<evidence type="ECO:0000256" key="6">
    <source>
        <dbReference type="SAM" id="Phobius"/>
    </source>
</evidence>
<dbReference type="CDD" id="cd07229">
    <property type="entry name" value="Pat_TGL3_like"/>
    <property type="match status" value="1"/>
</dbReference>
<evidence type="ECO:0000256" key="3">
    <source>
        <dbReference type="ARBA" id="ARBA00022963"/>
    </source>
</evidence>
<dbReference type="GO" id="GO:0016042">
    <property type="term" value="P:lipid catabolic process"/>
    <property type="evidence" value="ECO:0007669"/>
    <property type="project" value="UniProtKB-KW"/>
</dbReference>
<evidence type="ECO:0000256" key="2">
    <source>
        <dbReference type="ARBA" id="ARBA00022801"/>
    </source>
</evidence>
<accession>A0A0J6FD26</accession>
<feature type="transmembrane region" description="Helical" evidence="6">
    <location>
        <begin position="232"/>
        <end position="251"/>
    </location>
</feature>
<keyword evidence="6" id="KW-0812">Transmembrane</keyword>
<comment type="caution">
    <text evidence="5">Lacks conserved residue(s) required for the propagation of feature annotation.</text>
</comment>
<dbReference type="InterPro" id="IPR002641">
    <property type="entry name" value="PNPLA_dom"/>
</dbReference>
<evidence type="ECO:0000259" key="7">
    <source>
        <dbReference type="PROSITE" id="PS51635"/>
    </source>
</evidence>